<proteinExistence type="predicted"/>
<dbReference type="InterPro" id="IPR046879">
    <property type="entry name" value="KANL3/Tex30_Abhydrolase"/>
</dbReference>
<dbReference type="InterPro" id="IPR026555">
    <property type="entry name" value="NSL3/Tex30"/>
</dbReference>
<dbReference type="PANTHER" id="PTHR13136:SF11">
    <property type="entry name" value="TESTIS-EXPRESSED PROTEIN 30"/>
    <property type="match status" value="1"/>
</dbReference>
<dbReference type="Proteomes" id="UP000295531">
    <property type="component" value="Unassembled WGS sequence"/>
</dbReference>
<dbReference type="Pfam" id="PF20408">
    <property type="entry name" value="Abhydrolase_11"/>
    <property type="match status" value="1"/>
</dbReference>
<evidence type="ECO:0000259" key="1">
    <source>
        <dbReference type="Pfam" id="PF20408"/>
    </source>
</evidence>
<feature type="domain" description="KANL3/Tex30 alpha/beta hydrolase-like" evidence="1">
    <location>
        <begin position="17"/>
        <end position="207"/>
    </location>
</feature>
<reference evidence="2 3" key="1">
    <citation type="submission" date="2019-03" db="EMBL/GenBank/DDBJ databases">
        <title>Freshwater and sediment microbial communities from various areas in North America, analyzing microbe dynamics in response to fracking.</title>
        <authorList>
            <person name="Lamendella R."/>
        </authorList>
    </citation>
    <scope>NUCLEOTIDE SEQUENCE [LARGE SCALE GENOMIC DNA]</scope>
    <source>
        <strain evidence="2 3">18_TX</strain>
    </source>
</reference>
<accession>A0A4R6NZS8</accession>
<evidence type="ECO:0000313" key="3">
    <source>
        <dbReference type="Proteomes" id="UP000295531"/>
    </source>
</evidence>
<gene>
    <name evidence="2" type="ORF">DEU29_11923</name>
</gene>
<dbReference type="AlphaFoldDB" id="A0A4R6NZS8"/>
<dbReference type="Gene3D" id="3.40.50.1820">
    <property type="entry name" value="alpha/beta hydrolase"/>
    <property type="match status" value="1"/>
</dbReference>
<name>A0A4R6NZS8_9GAMM</name>
<dbReference type="SUPFAM" id="SSF53474">
    <property type="entry name" value="alpha/beta-Hydrolases"/>
    <property type="match status" value="1"/>
</dbReference>
<dbReference type="EMBL" id="SNXI01000019">
    <property type="protein sequence ID" value="TDP28948.1"/>
    <property type="molecule type" value="Genomic_DNA"/>
</dbReference>
<dbReference type="RefSeq" id="WP_133540535.1">
    <property type="nucleotide sequence ID" value="NZ_SNXI01000019.1"/>
</dbReference>
<protein>
    <recommendedName>
        <fullName evidence="1">KANL3/Tex30 alpha/beta hydrolase-like domain-containing protein</fullName>
    </recommendedName>
</protein>
<evidence type="ECO:0000313" key="2">
    <source>
        <dbReference type="EMBL" id="TDP28948.1"/>
    </source>
</evidence>
<organism evidence="2 3">
    <name type="scientific">Idiomarina aquatica</name>
    <dbReference type="NCBI Taxonomy" id="1327752"/>
    <lineage>
        <taxon>Bacteria</taxon>
        <taxon>Pseudomonadati</taxon>
        <taxon>Pseudomonadota</taxon>
        <taxon>Gammaproteobacteria</taxon>
        <taxon>Alteromonadales</taxon>
        <taxon>Idiomarinaceae</taxon>
        <taxon>Idiomarina</taxon>
    </lineage>
</organism>
<comment type="caution">
    <text evidence="2">The sequence shown here is derived from an EMBL/GenBank/DDBJ whole genome shotgun (WGS) entry which is preliminary data.</text>
</comment>
<sequence>MSLSQQVHYQQQNLAGRQRIVFLHGSGGGPDTAFMNYFADNCVAAGYEVVRPDFPYWQKVRETGKPRPPNKMPVLVDAIAELLNTLQQDNKPLVLMGKSLGSRVMLRLAEQHKPHALVALGFPFNPPSKPQNSRLEELSMAQAPGLILQGTRDPFSKPLRQQPFNLPANWQLQWLEGADHGFAATKAKSAQTPLIWQQAADAIRGFIA</sequence>
<dbReference type="InterPro" id="IPR029058">
    <property type="entry name" value="AB_hydrolase_fold"/>
</dbReference>
<dbReference type="OrthoDB" id="652634at2"/>
<keyword evidence="3" id="KW-1185">Reference proteome</keyword>
<dbReference type="PANTHER" id="PTHR13136">
    <property type="entry name" value="TESTIS DEVELOPMENT PROTEIN PRTD"/>
    <property type="match status" value="1"/>
</dbReference>